<dbReference type="Pfam" id="PF00593">
    <property type="entry name" value="TonB_dep_Rec_b-barrel"/>
    <property type="match status" value="1"/>
</dbReference>
<dbReference type="InterPro" id="IPR000531">
    <property type="entry name" value="Beta-barrel_TonB"/>
</dbReference>
<evidence type="ECO:0000256" key="7">
    <source>
        <dbReference type="ARBA" id="ARBA00023237"/>
    </source>
</evidence>
<dbReference type="Gene3D" id="2.40.170.20">
    <property type="entry name" value="TonB-dependent receptor, beta-barrel domain"/>
    <property type="match status" value="1"/>
</dbReference>
<feature type="domain" description="TonB-dependent receptor plug" evidence="12">
    <location>
        <begin position="234"/>
        <end position="356"/>
    </location>
</feature>
<evidence type="ECO:0000259" key="12">
    <source>
        <dbReference type="Pfam" id="PF07715"/>
    </source>
</evidence>
<dbReference type="InterPro" id="IPR036942">
    <property type="entry name" value="Beta-barrel_TonB_sf"/>
</dbReference>
<dbReference type="SUPFAM" id="SSF49464">
    <property type="entry name" value="Carboxypeptidase regulatory domain-like"/>
    <property type="match status" value="1"/>
</dbReference>
<dbReference type="NCBIfam" id="TIGR04056">
    <property type="entry name" value="OMP_RagA_SusC"/>
    <property type="match status" value="1"/>
</dbReference>
<dbReference type="EMBL" id="QWGR01000021">
    <property type="protein sequence ID" value="RIJ45658.1"/>
    <property type="molecule type" value="Genomic_DNA"/>
</dbReference>
<evidence type="ECO:0000256" key="6">
    <source>
        <dbReference type="ARBA" id="ARBA00023136"/>
    </source>
</evidence>
<sequence>MKKSKTGYLVFLKRLMGIHFFKVMRVTVFLILLGVSNVFASSTYSQSTKFTFHLRNISLEQLFEEIQDNSEFNIFYKNSQVDRNLRVDITANEAFVESILTQAMEGTDLDFKVIDRQIVIFQKKSLPEDAKPKELDQAPPPQKTVSGKVTDSNGHTLPGVTVVVVGSTIGTVTNMDGQFSLAVPNDAKMLKFSFVGMKTQELEIGNKTVFNVILKEEAIGLEEVVAVGYGVQNKREIVGSISKIGSEDIEGKQIVSFEQALQGQAAGVNVTQGTGMAGSGSVVRIRGIASINASGDPLYVIDGIPISQDMFGLNATTWGMNPNPLASINPNDIESIEVLKDAAACGIYGSRGANGVIIITTKKAKNSQLKIDFSTKHSLSTSAKDPNVVGTEDWMQLYQEAWENDGNTGVPQNLPGNLTWEQAKRNDTDWWKEITHAGYSQEYNLSASFGITEKLKAYISGSHNNNESYIKRNAFKRYNGKLNLNYTLSPKFTITASTMLANTKTDLVGDPWSGGTGAAMGTALPIYPIKNEDGTYFKGAGNDANPVMVSKLQDVFNDETRTINSLSINYAPIKKLSFTFSGAIDYLKFFNEGFQDKYLRSVDGDYAWKSKTNIFNYNYNAVGTYNTNIRENEIVFMLGNEMQYSKTTGERNEYDYDPESTNPKNLIDYGTQEWRFLSFFGRLNYKYKDRYIVQTSLRFDGSSRFGANNKFGTFPTLAFGWIASEEEFVKNIINEDVLSFLKLKASYGYTGNSNIPNYEHLGTYITPTNNSSYYNDMPVRYPSRYSNPDLKWEITKNLDLAAEAQFWGGRVAAEVAYFLKNSEDVFINVSISQTTGFRDQWKNIAKIRNEGLEFNITTRNFVGHSAQDFKWTTKFNISTIDNEVTDLGGLTSEEIGGGANDTRILLGYPIGTMRMVRFSRIDPEDGRPIYLDRDGNETKTYIFAGENGYAKPAGKLIPDFTGGITNTFEYKGFSLSTLFIFSYGAKLYDAAAKRQMTLMSNWNFRTDGFDRWQQPGDDAKYPRLTLDGNNWGASEQWFNTSMWIYDASYIRLKNLSFAYDIPSKFLSKFKLSSARISLTGTNLLTFTNFPGIDPEVARDFNDARDRNMSPNATYLTVPQAKTYTLGLNVSF</sequence>
<accession>A0A399SQL4</accession>
<keyword evidence="2 8" id="KW-0813">Transport</keyword>
<dbReference type="Pfam" id="PF07715">
    <property type="entry name" value="Plug"/>
    <property type="match status" value="1"/>
</dbReference>
<dbReference type="PROSITE" id="PS52016">
    <property type="entry name" value="TONB_DEPENDENT_REC_3"/>
    <property type="match status" value="1"/>
</dbReference>
<dbReference type="Proteomes" id="UP000265926">
    <property type="component" value="Unassembled WGS sequence"/>
</dbReference>
<evidence type="ECO:0000256" key="10">
    <source>
        <dbReference type="SAM" id="MobiDB-lite"/>
    </source>
</evidence>
<keyword evidence="3 8" id="KW-1134">Transmembrane beta strand</keyword>
<evidence type="ECO:0000256" key="9">
    <source>
        <dbReference type="RuleBase" id="RU003357"/>
    </source>
</evidence>
<dbReference type="AlphaFoldDB" id="A0A399SQL4"/>
<keyword evidence="6 8" id="KW-0472">Membrane</keyword>
<feature type="domain" description="TonB-dependent receptor-like beta-barrel" evidence="11">
    <location>
        <begin position="554"/>
        <end position="1083"/>
    </location>
</feature>
<organism evidence="13 14">
    <name type="scientific">Maribellus luteus</name>
    <dbReference type="NCBI Taxonomy" id="2305463"/>
    <lineage>
        <taxon>Bacteria</taxon>
        <taxon>Pseudomonadati</taxon>
        <taxon>Bacteroidota</taxon>
        <taxon>Bacteroidia</taxon>
        <taxon>Marinilabiliales</taxon>
        <taxon>Prolixibacteraceae</taxon>
        <taxon>Maribellus</taxon>
    </lineage>
</organism>
<evidence type="ECO:0000256" key="1">
    <source>
        <dbReference type="ARBA" id="ARBA00004571"/>
    </source>
</evidence>
<dbReference type="SUPFAM" id="SSF56935">
    <property type="entry name" value="Porins"/>
    <property type="match status" value="1"/>
</dbReference>
<evidence type="ECO:0000313" key="13">
    <source>
        <dbReference type="EMBL" id="RIJ45658.1"/>
    </source>
</evidence>
<dbReference type="InterPro" id="IPR023996">
    <property type="entry name" value="TonB-dep_OMP_SusC/RagA"/>
</dbReference>
<evidence type="ECO:0000313" key="14">
    <source>
        <dbReference type="Proteomes" id="UP000265926"/>
    </source>
</evidence>
<evidence type="ECO:0000256" key="3">
    <source>
        <dbReference type="ARBA" id="ARBA00022452"/>
    </source>
</evidence>
<dbReference type="InterPro" id="IPR039426">
    <property type="entry name" value="TonB-dep_rcpt-like"/>
</dbReference>
<dbReference type="InterPro" id="IPR008969">
    <property type="entry name" value="CarboxyPept-like_regulatory"/>
</dbReference>
<gene>
    <name evidence="13" type="ORF">D1614_21870</name>
</gene>
<dbReference type="InterPro" id="IPR023997">
    <property type="entry name" value="TonB-dep_OMP_SusC/RagA_CS"/>
</dbReference>
<dbReference type="GO" id="GO:0009279">
    <property type="term" value="C:cell outer membrane"/>
    <property type="evidence" value="ECO:0007669"/>
    <property type="project" value="UniProtKB-SubCell"/>
</dbReference>
<evidence type="ECO:0000259" key="11">
    <source>
        <dbReference type="Pfam" id="PF00593"/>
    </source>
</evidence>
<dbReference type="Gene3D" id="2.60.40.1120">
    <property type="entry name" value="Carboxypeptidase-like, regulatory domain"/>
    <property type="match status" value="1"/>
</dbReference>
<dbReference type="Pfam" id="PF13715">
    <property type="entry name" value="CarbopepD_reg_2"/>
    <property type="match status" value="1"/>
</dbReference>
<dbReference type="InterPro" id="IPR037066">
    <property type="entry name" value="Plug_dom_sf"/>
</dbReference>
<evidence type="ECO:0000256" key="5">
    <source>
        <dbReference type="ARBA" id="ARBA00023077"/>
    </source>
</evidence>
<dbReference type="InterPro" id="IPR012910">
    <property type="entry name" value="Plug_dom"/>
</dbReference>
<dbReference type="OrthoDB" id="9768177at2"/>
<comment type="caution">
    <text evidence="13">The sequence shown here is derived from an EMBL/GenBank/DDBJ whole genome shotgun (WGS) entry which is preliminary data.</text>
</comment>
<dbReference type="Gene3D" id="2.170.130.10">
    <property type="entry name" value="TonB-dependent receptor, plug domain"/>
    <property type="match status" value="1"/>
</dbReference>
<feature type="region of interest" description="Disordered" evidence="10">
    <location>
        <begin position="130"/>
        <end position="151"/>
    </location>
</feature>
<comment type="similarity">
    <text evidence="8 9">Belongs to the TonB-dependent receptor family.</text>
</comment>
<name>A0A399SQL4_9BACT</name>
<dbReference type="NCBIfam" id="TIGR04057">
    <property type="entry name" value="SusC_RagA_signa"/>
    <property type="match status" value="1"/>
</dbReference>
<keyword evidence="4 8" id="KW-0812">Transmembrane</keyword>
<evidence type="ECO:0000256" key="4">
    <source>
        <dbReference type="ARBA" id="ARBA00022692"/>
    </source>
</evidence>
<comment type="subcellular location">
    <subcellularLocation>
        <location evidence="1 8">Cell outer membrane</location>
        <topology evidence="1 8">Multi-pass membrane protein</topology>
    </subcellularLocation>
</comment>
<proteinExistence type="inferred from homology"/>
<reference evidence="13 14" key="1">
    <citation type="submission" date="2018-08" db="EMBL/GenBank/DDBJ databases">
        <title>Pallidiluteibacterium maritimus gen. nov., sp. nov., isolated from coastal sediment.</title>
        <authorList>
            <person name="Zhou L.Y."/>
        </authorList>
    </citation>
    <scope>NUCLEOTIDE SEQUENCE [LARGE SCALE GENOMIC DNA]</scope>
    <source>
        <strain evidence="13 14">XSD2</strain>
    </source>
</reference>
<keyword evidence="5 9" id="KW-0798">TonB box</keyword>
<evidence type="ECO:0000256" key="2">
    <source>
        <dbReference type="ARBA" id="ARBA00022448"/>
    </source>
</evidence>
<dbReference type="RefSeq" id="WP_119440135.1">
    <property type="nucleotide sequence ID" value="NZ_QWGR01000021.1"/>
</dbReference>
<protein>
    <submittedName>
        <fullName evidence="13">SusC/RagA family TonB-linked outer membrane protein</fullName>
    </submittedName>
</protein>
<evidence type="ECO:0000256" key="8">
    <source>
        <dbReference type="PROSITE-ProRule" id="PRU01360"/>
    </source>
</evidence>
<keyword evidence="7 8" id="KW-0998">Cell outer membrane</keyword>
<keyword evidence="14" id="KW-1185">Reference proteome</keyword>